<dbReference type="Gene3D" id="1.10.489.10">
    <property type="entry name" value="Chloroperoxidase-like"/>
    <property type="match status" value="1"/>
</dbReference>
<evidence type="ECO:0000256" key="3">
    <source>
        <dbReference type="ARBA" id="ARBA00022617"/>
    </source>
</evidence>
<dbReference type="OrthoDB" id="407298at2759"/>
<evidence type="ECO:0000256" key="7">
    <source>
        <dbReference type="ARBA" id="ARBA00025795"/>
    </source>
</evidence>
<dbReference type="EMBL" id="MNAD01001557">
    <property type="protein sequence ID" value="OJT04181.1"/>
    <property type="molecule type" value="Genomic_DNA"/>
</dbReference>
<dbReference type="InterPro" id="IPR036851">
    <property type="entry name" value="Chloroperoxidase-like_sf"/>
</dbReference>
<dbReference type="PANTHER" id="PTHR33577:SF18">
    <property type="entry name" value="HEME HALOPEROXIDASE FAMILY PROFILE DOMAIN-CONTAINING PROTEIN"/>
    <property type="match status" value="1"/>
</dbReference>
<feature type="domain" description="Heme haloperoxidase family profile" evidence="8">
    <location>
        <begin position="61"/>
        <end position="267"/>
    </location>
</feature>
<dbReference type="Pfam" id="PF01328">
    <property type="entry name" value="Peroxidase_2"/>
    <property type="match status" value="1"/>
</dbReference>
<evidence type="ECO:0000256" key="6">
    <source>
        <dbReference type="ARBA" id="ARBA00023004"/>
    </source>
</evidence>
<proteinExistence type="inferred from homology"/>
<keyword evidence="4" id="KW-0479">Metal-binding</keyword>
<evidence type="ECO:0000256" key="1">
    <source>
        <dbReference type="ARBA" id="ARBA00001970"/>
    </source>
</evidence>
<evidence type="ECO:0000256" key="2">
    <source>
        <dbReference type="ARBA" id="ARBA00022559"/>
    </source>
</evidence>
<dbReference type="STRING" id="154538.A0A1M2V967"/>
<keyword evidence="3" id="KW-0349">Heme</keyword>
<dbReference type="InterPro" id="IPR000028">
    <property type="entry name" value="Chloroperoxidase"/>
</dbReference>
<dbReference type="OMA" id="NFAPTFC"/>
<evidence type="ECO:0000256" key="5">
    <source>
        <dbReference type="ARBA" id="ARBA00023002"/>
    </source>
</evidence>
<keyword evidence="2" id="KW-0575">Peroxidase</keyword>
<dbReference type="AlphaFoldDB" id="A0A1M2V967"/>
<dbReference type="PANTHER" id="PTHR33577">
    <property type="entry name" value="STERIGMATOCYSTIN BIOSYNTHESIS PEROXIDASE STCC-RELATED"/>
    <property type="match status" value="1"/>
</dbReference>
<protein>
    <recommendedName>
        <fullName evidence="8">Heme haloperoxidase family profile domain-containing protein</fullName>
    </recommendedName>
</protein>
<sequence>MTLIFVVLRRVLLGLISSVKGLLTNTAVFSVDFILTVYNLITPDRPVGAVVPKGHPGYGGKWPEYTPPQEGDSRCSCPMMNAMSNHGILPRDGKNITFRELDRAVRRTFNFAPTFCFFVPMYIGGLLGRPYATGRFDLADIDAHNCIEHDASLTRVDSFHDADQGRIAAPLVEEVLRSGTGPGGDLTRADLSRLLGKRRVEAKRANPKYSSTFTHKMFGASNGSTLLTIFGGRVDDLRAVLLEERIPDGWEPRVRHRMGLTMAEFNLTVLPVELGIREEVDGSIAQAGIERYAATGGSEKHA</sequence>
<accession>A0A1M2V967</accession>
<dbReference type="GO" id="GO:0004601">
    <property type="term" value="F:peroxidase activity"/>
    <property type="evidence" value="ECO:0007669"/>
    <property type="project" value="UniProtKB-KW"/>
</dbReference>
<keyword evidence="5" id="KW-0560">Oxidoreductase</keyword>
<organism evidence="9 10">
    <name type="scientific">Trametes pubescens</name>
    <name type="common">White-rot fungus</name>
    <dbReference type="NCBI Taxonomy" id="154538"/>
    <lineage>
        <taxon>Eukaryota</taxon>
        <taxon>Fungi</taxon>
        <taxon>Dikarya</taxon>
        <taxon>Basidiomycota</taxon>
        <taxon>Agaricomycotina</taxon>
        <taxon>Agaricomycetes</taxon>
        <taxon>Polyporales</taxon>
        <taxon>Polyporaceae</taxon>
        <taxon>Trametes</taxon>
    </lineage>
</organism>
<comment type="similarity">
    <text evidence="7">Belongs to the chloroperoxidase family.</text>
</comment>
<dbReference type="PROSITE" id="PS51405">
    <property type="entry name" value="HEME_HALOPEROXIDASE"/>
    <property type="match status" value="1"/>
</dbReference>
<gene>
    <name evidence="9" type="ORF">TRAPUB_5133</name>
</gene>
<evidence type="ECO:0000259" key="8">
    <source>
        <dbReference type="PROSITE" id="PS51405"/>
    </source>
</evidence>
<keyword evidence="6" id="KW-0408">Iron</keyword>
<evidence type="ECO:0000313" key="10">
    <source>
        <dbReference type="Proteomes" id="UP000184267"/>
    </source>
</evidence>
<dbReference type="GO" id="GO:0046872">
    <property type="term" value="F:metal ion binding"/>
    <property type="evidence" value="ECO:0007669"/>
    <property type="project" value="UniProtKB-KW"/>
</dbReference>
<name>A0A1M2V967_TRAPU</name>
<comment type="caution">
    <text evidence="9">The sequence shown here is derived from an EMBL/GenBank/DDBJ whole genome shotgun (WGS) entry which is preliminary data.</text>
</comment>
<evidence type="ECO:0000313" key="9">
    <source>
        <dbReference type="EMBL" id="OJT04181.1"/>
    </source>
</evidence>
<evidence type="ECO:0000256" key="4">
    <source>
        <dbReference type="ARBA" id="ARBA00022723"/>
    </source>
</evidence>
<dbReference type="Proteomes" id="UP000184267">
    <property type="component" value="Unassembled WGS sequence"/>
</dbReference>
<keyword evidence="10" id="KW-1185">Reference proteome</keyword>
<comment type="cofactor">
    <cofactor evidence="1">
        <name>heme b</name>
        <dbReference type="ChEBI" id="CHEBI:60344"/>
    </cofactor>
</comment>
<reference evidence="9 10" key="1">
    <citation type="submission" date="2016-10" db="EMBL/GenBank/DDBJ databases">
        <title>Genome sequence of the basidiomycete white-rot fungus Trametes pubescens.</title>
        <authorList>
            <person name="Makela M.R."/>
            <person name="Granchi Z."/>
            <person name="Peng M."/>
            <person name="De Vries R.P."/>
            <person name="Grigoriev I."/>
            <person name="Riley R."/>
            <person name="Hilden K."/>
        </authorList>
    </citation>
    <scope>NUCLEOTIDE SEQUENCE [LARGE SCALE GENOMIC DNA]</scope>
    <source>
        <strain evidence="9 10">FBCC735</strain>
    </source>
</reference>
<dbReference type="SUPFAM" id="SSF47571">
    <property type="entry name" value="Cloroperoxidase"/>
    <property type="match status" value="1"/>
</dbReference>